<organism evidence="1 2">
    <name type="scientific">Paraburkholderia sartisoli</name>
    <dbReference type="NCBI Taxonomy" id="83784"/>
    <lineage>
        <taxon>Bacteria</taxon>
        <taxon>Pseudomonadati</taxon>
        <taxon>Pseudomonadota</taxon>
        <taxon>Betaproteobacteria</taxon>
        <taxon>Burkholderiales</taxon>
        <taxon>Burkholderiaceae</taxon>
        <taxon>Paraburkholderia</taxon>
    </lineage>
</organism>
<evidence type="ECO:0000313" key="2">
    <source>
        <dbReference type="Proteomes" id="UP000198638"/>
    </source>
</evidence>
<evidence type="ECO:0000313" key="1">
    <source>
        <dbReference type="EMBL" id="SEB23425.1"/>
    </source>
</evidence>
<dbReference type="EMBL" id="FNRQ01000011">
    <property type="protein sequence ID" value="SEB23425.1"/>
    <property type="molecule type" value="Genomic_DNA"/>
</dbReference>
<dbReference type="Pfam" id="PF13591">
    <property type="entry name" value="MerR_2"/>
    <property type="match status" value="1"/>
</dbReference>
<dbReference type="STRING" id="83784.SAMN05192564_111126"/>
<proteinExistence type="predicted"/>
<keyword evidence="2" id="KW-1185">Reference proteome</keyword>
<name>A0A1H4HNY0_9BURK</name>
<dbReference type="OrthoDB" id="8562553at2"/>
<gene>
    <name evidence="1" type="ORF">SAMN05192564_111126</name>
</gene>
<protein>
    <submittedName>
        <fullName evidence="1">Chaperone modulatory protein CbpM</fullName>
    </submittedName>
</protein>
<dbReference type="Gene3D" id="1.10.1660.10">
    <property type="match status" value="1"/>
</dbReference>
<dbReference type="InterPro" id="IPR009061">
    <property type="entry name" value="DNA-bd_dom_put_sf"/>
</dbReference>
<dbReference type="Proteomes" id="UP000198638">
    <property type="component" value="Unassembled WGS sequence"/>
</dbReference>
<reference evidence="2" key="1">
    <citation type="submission" date="2016-10" db="EMBL/GenBank/DDBJ databases">
        <authorList>
            <person name="Varghese N."/>
            <person name="Submissions S."/>
        </authorList>
    </citation>
    <scope>NUCLEOTIDE SEQUENCE [LARGE SCALE GENOMIC DNA]</scope>
    <source>
        <strain evidence="2">LMG 24000</strain>
    </source>
</reference>
<sequence>MKESVTVFVQGQIVEEDVEFTLVELCRASGASEEQLTLWIEEGAVEPQGATPGEWRFSGAALRRVRTARRLAQDLGINAPGIALVLDLLDEIDALRARARVRRPSGR</sequence>
<accession>A0A1H4HNY0</accession>
<dbReference type="AlphaFoldDB" id="A0A1H4HNY0"/>
<dbReference type="SUPFAM" id="SSF46955">
    <property type="entry name" value="Putative DNA-binding domain"/>
    <property type="match status" value="1"/>
</dbReference>